<keyword evidence="2" id="KW-1185">Reference proteome</keyword>
<name>A0ABV7AM05_9RHOB</name>
<dbReference type="Proteomes" id="UP001595443">
    <property type="component" value="Unassembled WGS sequence"/>
</dbReference>
<sequence length="163" mass="19281">MRKLILHIGAHRTATTATQKTLRKNFKALLRQGVFYPYGVDRHIRIANMLLSGAMPPAELAEDLGRRAEAWEKELGREVGTIILSDEDICMRRDLSILAPLRDHFDVEIIFALRRQDLWLESWYLQNVKGQWNKSLAHLTFDEFMDRSEEFHWIDYDRYARHL</sequence>
<accession>A0ABV7AM05</accession>
<organism evidence="1 2">
    <name type="scientific">Acidimangrovimonas pyrenivorans</name>
    <dbReference type="NCBI Taxonomy" id="2030798"/>
    <lineage>
        <taxon>Bacteria</taxon>
        <taxon>Pseudomonadati</taxon>
        <taxon>Pseudomonadota</taxon>
        <taxon>Alphaproteobacteria</taxon>
        <taxon>Rhodobacterales</taxon>
        <taxon>Paracoccaceae</taxon>
        <taxon>Acidimangrovimonas</taxon>
    </lineage>
</organism>
<protein>
    <submittedName>
        <fullName evidence="1">Uncharacterized protein</fullName>
    </submittedName>
</protein>
<evidence type="ECO:0000313" key="1">
    <source>
        <dbReference type="EMBL" id="MFC2970493.1"/>
    </source>
</evidence>
<comment type="caution">
    <text evidence="1">The sequence shown here is derived from an EMBL/GenBank/DDBJ whole genome shotgun (WGS) entry which is preliminary data.</text>
</comment>
<gene>
    <name evidence="1" type="ORF">ACFOES_20545</name>
</gene>
<dbReference type="SUPFAM" id="SSF52540">
    <property type="entry name" value="P-loop containing nucleoside triphosphate hydrolases"/>
    <property type="match status" value="1"/>
</dbReference>
<feature type="non-terminal residue" evidence="1">
    <location>
        <position position="163"/>
    </location>
</feature>
<evidence type="ECO:0000313" key="2">
    <source>
        <dbReference type="Proteomes" id="UP001595443"/>
    </source>
</evidence>
<proteinExistence type="predicted"/>
<dbReference type="InterPro" id="IPR027417">
    <property type="entry name" value="P-loop_NTPase"/>
</dbReference>
<reference evidence="2" key="1">
    <citation type="journal article" date="2019" name="Int. J. Syst. Evol. Microbiol.">
        <title>The Global Catalogue of Microorganisms (GCM) 10K type strain sequencing project: providing services to taxonomists for standard genome sequencing and annotation.</title>
        <authorList>
            <consortium name="The Broad Institute Genomics Platform"/>
            <consortium name="The Broad Institute Genome Sequencing Center for Infectious Disease"/>
            <person name="Wu L."/>
            <person name="Ma J."/>
        </authorList>
    </citation>
    <scope>NUCLEOTIDE SEQUENCE [LARGE SCALE GENOMIC DNA]</scope>
    <source>
        <strain evidence="2">KCTC 62192</strain>
    </source>
</reference>
<dbReference type="EMBL" id="JBHRSK010000025">
    <property type="protein sequence ID" value="MFC2970493.1"/>
    <property type="molecule type" value="Genomic_DNA"/>
</dbReference>